<sequence>MCWAHVSRIIILRERLPLGRFFQICIVTTKKWSKKYLNCDKKFISTPAIELCQWTGAYHWTKSNKQVTSSDNRDIIEYRCPNGKENALDRK</sequence>
<name>A0A3M7RP75_BRAPC</name>
<dbReference type="EMBL" id="REGN01002938">
    <property type="protein sequence ID" value="RNA25344.1"/>
    <property type="molecule type" value="Genomic_DNA"/>
</dbReference>
<gene>
    <name evidence="1" type="ORF">BpHYR1_049717</name>
</gene>
<keyword evidence="2" id="KW-1185">Reference proteome</keyword>
<evidence type="ECO:0000313" key="1">
    <source>
        <dbReference type="EMBL" id="RNA25344.1"/>
    </source>
</evidence>
<protein>
    <submittedName>
        <fullName evidence="1">Uncharacterized protein</fullName>
    </submittedName>
</protein>
<proteinExistence type="predicted"/>
<evidence type="ECO:0000313" key="2">
    <source>
        <dbReference type="Proteomes" id="UP000276133"/>
    </source>
</evidence>
<dbReference type="Proteomes" id="UP000276133">
    <property type="component" value="Unassembled WGS sequence"/>
</dbReference>
<comment type="caution">
    <text evidence="1">The sequence shown here is derived from an EMBL/GenBank/DDBJ whole genome shotgun (WGS) entry which is preliminary data.</text>
</comment>
<organism evidence="1 2">
    <name type="scientific">Brachionus plicatilis</name>
    <name type="common">Marine rotifer</name>
    <name type="synonym">Brachionus muelleri</name>
    <dbReference type="NCBI Taxonomy" id="10195"/>
    <lineage>
        <taxon>Eukaryota</taxon>
        <taxon>Metazoa</taxon>
        <taxon>Spiralia</taxon>
        <taxon>Gnathifera</taxon>
        <taxon>Rotifera</taxon>
        <taxon>Eurotatoria</taxon>
        <taxon>Monogononta</taxon>
        <taxon>Pseudotrocha</taxon>
        <taxon>Ploima</taxon>
        <taxon>Brachionidae</taxon>
        <taxon>Brachionus</taxon>
    </lineage>
</organism>
<accession>A0A3M7RP75</accession>
<reference evidence="1 2" key="1">
    <citation type="journal article" date="2018" name="Sci. Rep.">
        <title>Genomic signatures of local adaptation to the degree of environmental predictability in rotifers.</title>
        <authorList>
            <person name="Franch-Gras L."/>
            <person name="Hahn C."/>
            <person name="Garcia-Roger E.M."/>
            <person name="Carmona M.J."/>
            <person name="Serra M."/>
            <person name="Gomez A."/>
        </authorList>
    </citation>
    <scope>NUCLEOTIDE SEQUENCE [LARGE SCALE GENOMIC DNA]</scope>
    <source>
        <strain evidence="1">HYR1</strain>
    </source>
</reference>
<dbReference type="AlphaFoldDB" id="A0A3M7RP75"/>